<dbReference type="GO" id="GO:0003700">
    <property type="term" value="F:DNA-binding transcription factor activity"/>
    <property type="evidence" value="ECO:0007669"/>
    <property type="project" value="Ensembl"/>
</dbReference>
<feature type="region of interest" description="Disordered" evidence="3">
    <location>
        <begin position="1435"/>
        <end position="1472"/>
    </location>
</feature>
<feature type="compositionally biased region" description="Basic residues" evidence="3">
    <location>
        <begin position="254"/>
        <end position="265"/>
    </location>
</feature>
<feature type="compositionally biased region" description="Low complexity" evidence="3">
    <location>
        <begin position="30"/>
        <end position="40"/>
    </location>
</feature>
<dbReference type="GO" id="GO:0140585">
    <property type="term" value="F:promoter-enhancer loop anchoring activity"/>
    <property type="evidence" value="ECO:0007669"/>
    <property type="project" value="Ensembl"/>
</dbReference>
<dbReference type="Proteomes" id="UP000694421">
    <property type="component" value="Unplaced"/>
</dbReference>
<dbReference type="GO" id="GO:0005634">
    <property type="term" value="C:nucleus"/>
    <property type="evidence" value="ECO:0007669"/>
    <property type="project" value="UniProtKB-SubCell"/>
</dbReference>
<reference evidence="5" key="1">
    <citation type="submission" date="2025-08" db="UniProtKB">
        <authorList>
            <consortium name="Ensembl"/>
        </authorList>
    </citation>
    <scope>IDENTIFICATION</scope>
</reference>
<feature type="region of interest" description="Disordered" evidence="3">
    <location>
        <begin position="1266"/>
        <end position="1287"/>
    </location>
</feature>
<feature type="compositionally biased region" description="Polar residues" evidence="3">
    <location>
        <begin position="280"/>
        <end position="300"/>
    </location>
</feature>
<feature type="domain" description="DUF4683" evidence="4">
    <location>
        <begin position="977"/>
        <end position="1034"/>
    </location>
</feature>
<feature type="region of interest" description="Disordered" evidence="3">
    <location>
        <begin position="629"/>
        <end position="680"/>
    </location>
</feature>
<dbReference type="GO" id="GO:0001707">
    <property type="term" value="P:mesoderm formation"/>
    <property type="evidence" value="ECO:0007669"/>
    <property type="project" value="Ensembl"/>
</dbReference>
<protein>
    <submittedName>
        <fullName evidence="5">AT-hook DNA binding motif containing 1</fullName>
    </submittedName>
</protein>
<feature type="compositionally biased region" description="Gly residues" evidence="3">
    <location>
        <begin position="181"/>
        <end position="191"/>
    </location>
</feature>
<feature type="compositionally biased region" description="Low complexity" evidence="3">
    <location>
        <begin position="629"/>
        <end position="646"/>
    </location>
</feature>
<dbReference type="InterPro" id="IPR032757">
    <property type="entry name" value="DUF4683"/>
</dbReference>
<feature type="region of interest" description="Disordered" evidence="3">
    <location>
        <begin position="957"/>
        <end position="999"/>
    </location>
</feature>
<feature type="compositionally biased region" description="Basic and acidic residues" evidence="3">
    <location>
        <begin position="196"/>
        <end position="216"/>
    </location>
</feature>
<feature type="compositionally biased region" description="Basic and acidic residues" evidence="3">
    <location>
        <begin position="91"/>
        <end position="116"/>
    </location>
</feature>
<feature type="region of interest" description="Disordered" evidence="3">
    <location>
        <begin position="1059"/>
        <end position="1078"/>
    </location>
</feature>
<feature type="region of interest" description="Disordered" evidence="3">
    <location>
        <begin position="242"/>
        <end position="348"/>
    </location>
</feature>
<evidence type="ECO:0000313" key="6">
    <source>
        <dbReference type="Proteomes" id="UP000694421"/>
    </source>
</evidence>
<feature type="compositionally biased region" description="Polar residues" evidence="3">
    <location>
        <begin position="1168"/>
        <end position="1182"/>
    </location>
</feature>
<feature type="region of interest" description="Disordered" evidence="3">
    <location>
        <begin position="1095"/>
        <end position="1152"/>
    </location>
</feature>
<dbReference type="OMA" id="TEWAGDK"/>
<comment type="subcellular location">
    <subcellularLocation>
        <location evidence="1">Nucleus</location>
    </subcellularLocation>
</comment>
<feature type="compositionally biased region" description="Gly residues" evidence="3">
    <location>
        <begin position="1064"/>
        <end position="1074"/>
    </location>
</feature>
<feature type="region of interest" description="Disordered" evidence="3">
    <location>
        <begin position="1863"/>
        <end position="1885"/>
    </location>
</feature>
<evidence type="ECO:0000256" key="1">
    <source>
        <dbReference type="ARBA" id="ARBA00004123"/>
    </source>
</evidence>
<feature type="compositionally biased region" description="Basic and acidic residues" evidence="3">
    <location>
        <begin position="156"/>
        <end position="170"/>
    </location>
</feature>
<feature type="compositionally biased region" description="Low complexity" evidence="3">
    <location>
        <begin position="1557"/>
        <end position="1568"/>
    </location>
</feature>
<feature type="compositionally biased region" description="Polar residues" evidence="3">
    <location>
        <begin position="1141"/>
        <end position="1150"/>
    </location>
</feature>
<feature type="compositionally biased region" description="Polar residues" evidence="3">
    <location>
        <begin position="1709"/>
        <end position="1727"/>
    </location>
</feature>
<feature type="region of interest" description="Disordered" evidence="3">
    <location>
        <begin position="156"/>
        <end position="216"/>
    </location>
</feature>
<dbReference type="Ensembl" id="ENSSMRT00000003508.1">
    <property type="protein sequence ID" value="ENSSMRP00000002931.1"/>
    <property type="gene ID" value="ENSSMRG00000002496.1"/>
</dbReference>
<feature type="region of interest" description="Disordered" evidence="3">
    <location>
        <begin position="758"/>
        <end position="786"/>
    </location>
</feature>
<evidence type="ECO:0000313" key="5">
    <source>
        <dbReference type="Ensembl" id="ENSSMRP00000002931.1"/>
    </source>
</evidence>
<feature type="compositionally biased region" description="Polar residues" evidence="3">
    <location>
        <begin position="988"/>
        <end position="998"/>
    </location>
</feature>
<dbReference type="InterPro" id="IPR039225">
    <property type="entry name" value="AHDC1"/>
</dbReference>
<sequence>MLLLLLLTSEGKQREAAAAKGSQSSRSEGARAAPRRAAGAVLPLPVLRAERTAGEPEEERRGRKKPGAAAESQGSPAGLVSSSHPAAAAAKKIERASERARGGERKRKTPSERASERGAGFCLPPALHISLPPLLHRPLPCCWLFLLCGVFARKEGGERDGRSGRREEGAGGRQQASRRGAGLGGGGGGGVASRAEPSRAEESCPPELRPEDNVRGRRRGDEYAVAEGCQWRRRVGQLLRRPGVLDGESGGKKSLPKGGRRRRGSRSAAAAGGWRELKCNSRSSKSEGSPFTDVHPSNCSSKRHAGEDELRKRLKSQGQQAPQTGGTVHSSSDCPQEPKLSQAGHSGQKASACLPEKTLSFSMLSFPEGSCSVLGRDHKSGSLRHTEITDLYKSPLDQGSTKAEDVLPASVPSCPIEVQNLEETAAHDRAAKTFSNATLASGKCNIDNIISLLKSKCGNGRINLYPVVQLIDIMKDIDRLSQDLKSCGVHLDCSGLQLNNHPLLGEEGRDQDLQYSFYSSPMLASSIRSPEEQAAQGGVKVELPKQTQSVSLCVAESEESTQDSQFPHCHSSPALKVPSSLDEVSSSESDTTDYTELANTDILNELASLACPDSQVLDHQHLESHSQLLPSQGLDSGSQLLGSQSLDHQPQLVDSKTLEPPPEPLALQTVEPLPAPPGLQTLEPLELQSLEPLSESLSLQSLEPLSEPLGLQSLGALDHQLLDSQAQLLDPEAQLLGPLPKLLDSQPQLRTEKSLDAHSLQPAPPLGGCSMRGVVRRGAGRGRDDHRKYALRRTDKPKMFCRRRRGGRGRRAEIVAETRVLPVAVPVEVVLAQPEEPRMPVAAIASEEEVVEPTISMLEPEDGQKAVANLPPQKPKCRGIRKMVVKMAKIPVSLGRRNKTTYKVSSLNSNLNLEGKELAACSPMEPTPLLKMKNNGRNVVVVFPPGEMPIILKRKRGRPPKNLMLGPCKPKEPTPEVKKRRRRKQKLASPQPSYVADTNDSKADYSDVLAKLAFLNRQSQCSARCSPPRCWTPSEPDSIHQAPDTQSISHFLHRVQGFRRRGGKGGGFGRGGGHSARSSRCSFSDFFEGIGKKKKASQGVAAMHSDPIHPRKRCRQGPDSMDKPKRKRRSRKNGVLFPEQTPGQNFSDGTSEWCGDKDSPWVSHHGHFSNQASRNCSYQGADSRTFHSSAPETSSSSRTGFYGGSNPSSQSELSQERQNLFTGYFRSLLDSDDSSDLLDFALSNARSESRKSTTTYTAPPNAIATQRGMASYSSRGGKVTTSSATTTATTETSFHTVMTNRQSFPQSRATGYGLSQAASECRSTDTFQKLVPLSAVSRSPTAHSATASSYAQYSGFSSGGGQSVTPSSLFQQGKPYHATQDCPNNKDCSFTYGSGNSLPSSPSSAHSAGYAQQTSGPSLPLNKASFFSSSDPSQFSASSHTPMRCDSRASTVSPGGYMVPKGSVSFQPSPENCRQFPSASQWPFRQGYGSIDWNSESFNQLYNPGFDCHINEPNVILDISNYTPQKAKQQTVSETFSESSSDSTQFNQPTGYRRANSEASSSEGQSSLSSLEKLMMDWNESSSAPGYNWNQSVLFQSSSKPGRGRRKKVDIFDATHLNFSTGGYPSKRGTGARQPRGSRGACASKKERGTGKTKFPNKSQPVNPLFQDSTDLGLDYYSGDSSMSPLPSQSRGFGLGERDPCDFAGPYSMNPSTPSDGTFGQGFQSDSPGLGQTDLESKHFPSLPHQLAAPPPQQTVFEASLQKAFSPNCSPTLAFKEDLRPSDIRKLPACDSLKHSMPGAGSLPHSAAHMTCRDLPMSQPHYDSPSCKNPGYWYSPTSNTRSPPYDSKAGMLVDFMGRSPDVSCLNPHLTSPPSSNPPKSEKEPMDMSRVHHRGAYLCPLMNDLNISPVPRDSMLPLQDNYRYPSFAAQGHPIMGAAQKSGFLGPMLEQHPEDTFTVTSL</sequence>
<reference evidence="5" key="2">
    <citation type="submission" date="2025-09" db="UniProtKB">
        <authorList>
            <consortium name="Ensembl"/>
        </authorList>
    </citation>
    <scope>IDENTIFICATION</scope>
</reference>
<evidence type="ECO:0000259" key="4">
    <source>
        <dbReference type="Pfam" id="PF15735"/>
    </source>
</evidence>
<feature type="compositionally biased region" description="Polar residues" evidence="3">
    <location>
        <begin position="1679"/>
        <end position="1691"/>
    </location>
</feature>
<feature type="compositionally biased region" description="Low complexity" evidence="3">
    <location>
        <begin position="1529"/>
        <end position="1546"/>
    </location>
</feature>
<feature type="region of interest" description="Disordered" evidence="3">
    <location>
        <begin position="11"/>
        <end position="119"/>
    </location>
</feature>
<accession>A0A8D0DJT2</accession>
<evidence type="ECO:0000256" key="2">
    <source>
        <dbReference type="ARBA" id="ARBA00023242"/>
    </source>
</evidence>
<feature type="region of interest" description="Disordered" evidence="3">
    <location>
        <begin position="1165"/>
        <end position="1216"/>
    </location>
</feature>
<feature type="compositionally biased region" description="Polar residues" evidence="3">
    <location>
        <begin position="316"/>
        <end position="334"/>
    </location>
</feature>
<dbReference type="GeneTree" id="ENSGT00390000018883"/>
<feature type="compositionally biased region" description="Basic and acidic residues" evidence="3">
    <location>
        <begin position="48"/>
        <end position="61"/>
    </location>
</feature>
<dbReference type="Pfam" id="PF15735">
    <property type="entry name" value="DUF4683"/>
    <property type="match status" value="1"/>
</dbReference>
<dbReference type="PANTHER" id="PTHR15617">
    <property type="entry name" value="TRANSCRIPTION FACTOR GIBBIN"/>
    <property type="match status" value="1"/>
</dbReference>
<name>A0A8D0DJT2_SALMN</name>
<dbReference type="PANTHER" id="PTHR15617:SF1">
    <property type="entry name" value="TRANSCRIPTION FACTOR GIBBIN"/>
    <property type="match status" value="1"/>
</dbReference>
<feature type="compositionally biased region" description="Polar residues" evidence="3">
    <location>
        <begin position="1656"/>
        <end position="1670"/>
    </location>
</feature>
<feature type="compositionally biased region" description="Low complexity" evidence="3">
    <location>
        <begin position="1188"/>
        <end position="1197"/>
    </location>
</feature>
<feature type="region of interest" description="Disordered" evidence="3">
    <location>
        <begin position="562"/>
        <end position="593"/>
    </location>
</feature>
<evidence type="ECO:0000256" key="3">
    <source>
        <dbReference type="SAM" id="MobiDB-lite"/>
    </source>
</evidence>
<feature type="compositionally biased region" description="Polar residues" evidence="3">
    <location>
        <begin position="72"/>
        <end position="84"/>
    </location>
</feature>
<keyword evidence="6" id="KW-1185">Reference proteome</keyword>
<keyword evidence="2" id="KW-0539">Nucleus</keyword>
<feature type="region of interest" description="Disordered" evidence="3">
    <location>
        <begin position="1619"/>
        <end position="1750"/>
    </location>
</feature>
<feature type="compositionally biased region" description="Polar residues" evidence="3">
    <location>
        <begin position="1205"/>
        <end position="1216"/>
    </location>
</feature>
<feature type="region of interest" description="Disordered" evidence="3">
    <location>
        <begin position="1528"/>
        <end position="1568"/>
    </location>
</feature>
<dbReference type="GO" id="GO:0043589">
    <property type="term" value="P:skin morphogenesis"/>
    <property type="evidence" value="ECO:0007669"/>
    <property type="project" value="Ensembl"/>
</dbReference>
<feature type="compositionally biased region" description="Low complexity" evidence="3">
    <location>
        <begin position="579"/>
        <end position="593"/>
    </location>
</feature>
<proteinExistence type="predicted"/>
<organism evidence="5 6">
    <name type="scientific">Salvator merianae</name>
    <name type="common">Argentine black and white tegu</name>
    <name type="synonym">Tupinambis merianae</name>
    <dbReference type="NCBI Taxonomy" id="96440"/>
    <lineage>
        <taxon>Eukaryota</taxon>
        <taxon>Metazoa</taxon>
        <taxon>Chordata</taxon>
        <taxon>Craniata</taxon>
        <taxon>Vertebrata</taxon>
        <taxon>Euteleostomi</taxon>
        <taxon>Lepidosauria</taxon>
        <taxon>Squamata</taxon>
        <taxon>Bifurcata</taxon>
        <taxon>Unidentata</taxon>
        <taxon>Episquamata</taxon>
        <taxon>Laterata</taxon>
        <taxon>Teiioidea</taxon>
        <taxon>Teiidae</taxon>
        <taxon>Salvator</taxon>
    </lineage>
</organism>